<keyword evidence="2 6" id="KW-0396">Initiation factor</keyword>
<keyword evidence="8" id="KW-1185">Reference proteome</keyword>
<dbReference type="PANTHER" id="PTHR11960">
    <property type="entry name" value="EUKARYOTIC TRANSLATION INITIATION FACTOR 4E RELATED"/>
    <property type="match status" value="1"/>
</dbReference>
<dbReference type="InterPro" id="IPR023398">
    <property type="entry name" value="TIF_eIF4e-like"/>
</dbReference>
<dbReference type="SUPFAM" id="SSF55418">
    <property type="entry name" value="eIF4e-like"/>
    <property type="match status" value="1"/>
</dbReference>
<dbReference type="PANTHER" id="PTHR11960:SF8">
    <property type="entry name" value="EUKARYOTIC TRANSLATION INITIATION FACTOR 4E1-RELATED"/>
    <property type="match status" value="1"/>
</dbReference>
<evidence type="ECO:0000256" key="1">
    <source>
        <dbReference type="ARBA" id="ARBA00009860"/>
    </source>
</evidence>
<evidence type="ECO:0000256" key="6">
    <source>
        <dbReference type="RuleBase" id="RU004374"/>
    </source>
</evidence>
<evidence type="ECO:0000313" key="7">
    <source>
        <dbReference type="EMBL" id="KAL3758486.1"/>
    </source>
</evidence>
<evidence type="ECO:0000256" key="4">
    <source>
        <dbReference type="ARBA" id="ARBA00022884"/>
    </source>
</evidence>
<protein>
    <recommendedName>
        <fullName evidence="9">Eukaryotic translation initiation factor 4E</fullName>
    </recommendedName>
</protein>
<proteinExistence type="inferred from homology"/>
<keyword evidence="5 6" id="KW-0648">Protein biosynthesis</keyword>
<dbReference type="AlphaFoldDB" id="A0ABD3M6Y0"/>
<keyword evidence="3" id="KW-0810">Translation regulation</keyword>
<dbReference type="GO" id="GO:0003743">
    <property type="term" value="F:translation initiation factor activity"/>
    <property type="evidence" value="ECO:0007669"/>
    <property type="project" value="UniProtKB-KW"/>
</dbReference>
<dbReference type="EMBL" id="JALLBG020000229">
    <property type="protein sequence ID" value="KAL3758486.1"/>
    <property type="molecule type" value="Genomic_DNA"/>
</dbReference>
<sequence length="195" mass="21945">MVEESESTSSTPLHNHWTLWYDNPRLAPPGTDWHDQLKNLGTLKTAEDFWSVFNNVKPSSGLSLNSNYHLFKEGIEPMWEDAANKEGGKFVLTIPKVDSKAGKTDEWWLFTVLALIGETMDASGEEICGCVVSIRKSEDRIALWLKSCDRKACTEVGARWKTCLEVSNKTSLKYQAHKDAAASGRSFKNEVKFEV</sequence>
<evidence type="ECO:0000256" key="3">
    <source>
        <dbReference type="ARBA" id="ARBA00022845"/>
    </source>
</evidence>
<dbReference type="InterPro" id="IPR001040">
    <property type="entry name" value="TIF_eIF_4E"/>
</dbReference>
<keyword evidence="4 6" id="KW-0694">RNA-binding</keyword>
<name>A0ABD3M6Y0_9STRA</name>
<evidence type="ECO:0000313" key="8">
    <source>
        <dbReference type="Proteomes" id="UP001530293"/>
    </source>
</evidence>
<gene>
    <name evidence="7" type="ORF">ACHAWU_004329</name>
</gene>
<reference evidence="7 8" key="1">
    <citation type="submission" date="2024-10" db="EMBL/GenBank/DDBJ databases">
        <title>Updated reference genomes for cyclostephanoid diatoms.</title>
        <authorList>
            <person name="Roberts W.R."/>
            <person name="Alverson A.J."/>
        </authorList>
    </citation>
    <scope>NUCLEOTIDE SEQUENCE [LARGE SCALE GENOMIC DNA]</scope>
    <source>
        <strain evidence="7 8">AJA232-27</strain>
    </source>
</reference>
<organism evidence="7 8">
    <name type="scientific">Discostella pseudostelligera</name>
    <dbReference type="NCBI Taxonomy" id="259834"/>
    <lineage>
        <taxon>Eukaryota</taxon>
        <taxon>Sar</taxon>
        <taxon>Stramenopiles</taxon>
        <taxon>Ochrophyta</taxon>
        <taxon>Bacillariophyta</taxon>
        <taxon>Coscinodiscophyceae</taxon>
        <taxon>Thalassiosirophycidae</taxon>
        <taxon>Stephanodiscales</taxon>
        <taxon>Stephanodiscaceae</taxon>
        <taxon>Discostella</taxon>
    </lineage>
</organism>
<dbReference type="GO" id="GO:0006417">
    <property type="term" value="P:regulation of translation"/>
    <property type="evidence" value="ECO:0007669"/>
    <property type="project" value="UniProtKB-KW"/>
</dbReference>
<accession>A0ABD3M6Y0</accession>
<dbReference type="Proteomes" id="UP001530293">
    <property type="component" value="Unassembled WGS sequence"/>
</dbReference>
<evidence type="ECO:0000256" key="5">
    <source>
        <dbReference type="ARBA" id="ARBA00022917"/>
    </source>
</evidence>
<dbReference type="Pfam" id="PF01652">
    <property type="entry name" value="IF4E"/>
    <property type="match status" value="1"/>
</dbReference>
<evidence type="ECO:0008006" key="9">
    <source>
        <dbReference type="Google" id="ProtNLM"/>
    </source>
</evidence>
<dbReference type="Gene3D" id="3.30.760.10">
    <property type="entry name" value="RNA Cap, Translation Initiation Factor Eif4e"/>
    <property type="match status" value="1"/>
</dbReference>
<comment type="similarity">
    <text evidence="1 6">Belongs to the eukaryotic initiation factor 4E family.</text>
</comment>
<dbReference type="GO" id="GO:0003723">
    <property type="term" value="F:RNA binding"/>
    <property type="evidence" value="ECO:0007669"/>
    <property type="project" value="UniProtKB-KW"/>
</dbReference>
<evidence type="ECO:0000256" key="2">
    <source>
        <dbReference type="ARBA" id="ARBA00022540"/>
    </source>
</evidence>
<comment type="caution">
    <text evidence="7">The sequence shown here is derived from an EMBL/GenBank/DDBJ whole genome shotgun (WGS) entry which is preliminary data.</text>
</comment>